<comment type="subcellular location">
    <subcellularLocation>
        <location evidence="1">Membrane</location>
        <topology evidence="1">Multi-pass membrane protein</topology>
    </subcellularLocation>
</comment>
<evidence type="ECO:0000256" key="11">
    <source>
        <dbReference type="ARBA" id="ARBA00023303"/>
    </source>
</evidence>
<dbReference type="PRINTS" id="PR01078">
    <property type="entry name" value="AMINACHANNEL"/>
</dbReference>
<keyword evidence="8 12" id="KW-0406">Ion transport</keyword>
<evidence type="ECO:0000256" key="7">
    <source>
        <dbReference type="ARBA" id="ARBA00023053"/>
    </source>
</evidence>
<evidence type="ECO:0000256" key="5">
    <source>
        <dbReference type="ARBA" id="ARBA00022692"/>
    </source>
</evidence>
<organism evidence="13 14">
    <name type="scientific">Limulus polyphemus</name>
    <name type="common">Atlantic horseshoe crab</name>
    <dbReference type="NCBI Taxonomy" id="6850"/>
    <lineage>
        <taxon>Eukaryota</taxon>
        <taxon>Metazoa</taxon>
        <taxon>Ecdysozoa</taxon>
        <taxon>Arthropoda</taxon>
        <taxon>Chelicerata</taxon>
        <taxon>Merostomata</taxon>
        <taxon>Xiphosura</taxon>
        <taxon>Limulidae</taxon>
        <taxon>Limulus</taxon>
    </lineage>
</organism>
<dbReference type="PANTHER" id="PTHR11690">
    <property type="entry name" value="AMILORIDE-SENSITIVE SODIUM CHANNEL-RELATED"/>
    <property type="match status" value="1"/>
</dbReference>
<gene>
    <name evidence="14" type="primary">LOC111089775</name>
</gene>
<evidence type="ECO:0000256" key="9">
    <source>
        <dbReference type="ARBA" id="ARBA00023136"/>
    </source>
</evidence>
<dbReference type="GeneID" id="111089775"/>
<dbReference type="Proteomes" id="UP000694941">
    <property type="component" value="Unplaced"/>
</dbReference>
<sequence>MTEEDCFDDCFWNTSIEICGCTNERLSVLLGGKICEENGCLDEVYKNHFNSCFTMCPKACSEENYSITSMDTLPWPAFNHHYEEFPQVHFDNITHARSSLLRLKIWYPRMIETTYSHQPKYEGIELFGALGGYIGLWLGVSLTTLYDILVPLCARGLRAMNNFLFKE</sequence>
<accession>A0ABM1TRN4</accession>
<evidence type="ECO:0000256" key="4">
    <source>
        <dbReference type="ARBA" id="ARBA00022461"/>
    </source>
</evidence>
<evidence type="ECO:0000256" key="12">
    <source>
        <dbReference type="RuleBase" id="RU000679"/>
    </source>
</evidence>
<evidence type="ECO:0000256" key="10">
    <source>
        <dbReference type="ARBA" id="ARBA00023201"/>
    </source>
</evidence>
<evidence type="ECO:0000256" key="8">
    <source>
        <dbReference type="ARBA" id="ARBA00023065"/>
    </source>
</evidence>
<dbReference type="Pfam" id="PF00858">
    <property type="entry name" value="ASC"/>
    <property type="match status" value="1"/>
</dbReference>
<proteinExistence type="inferred from homology"/>
<keyword evidence="3 12" id="KW-0813">Transport</keyword>
<keyword evidence="7" id="KW-0915">Sodium</keyword>
<name>A0ABM1TRN4_LIMPO</name>
<evidence type="ECO:0000256" key="1">
    <source>
        <dbReference type="ARBA" id="ARBA00004141"/>
    </source>
</evidence>
<evidence type="ECO:0000256" key="6">
    <source>
        <dbReference type="ARBA" id="ARBA00022989"/>
    </source>
</evidence>
<keyword evidence="11 12" id="KW-0407">Ion channel</keyword>
<evidence type="ECO:0000313" key="13">
    <source>
        <dbReference type="Proteomes" id="UP000694941"/>
    </source>
</evidence>
<keyword evidence="10 12" id="KW-0739">Sodium transport</keyword>
<evidence type="ECO:0000256" key="2">
    <source>
        <dbReference type="ARBA" id="ARBA00007193"/>
    </source>
</evidence>
<dbReference type="Gene3D" id="1.10.287.770">
    <property type="entry name" value="YojJ-like"/>
    <property type="match status" value="1"/>
</dbReference>
<evidence type="ECO:0000313" key="14">
    <source>
        <dbReference type="RefSeq" id="XP_022258540.1"/>
    </source>
</evidence>
<keyword evidence="13" id="KW-1185">Reference proteome</keyword>
<protein>
    <submittedName>
        <fullName evidence="14">Amiloride-sensitive sodium channel subunit beta-like</fullName>
    </submittedName>
</protein>
<dbReference type="InterPro" id="IPR001873">
    <property type="entry name" value="ENaC"/>
</dbReference>
<keyword evidence="5 12" id="KW-0812">Transmembrane</keyword>
<dbReference type="RefSeq" id="XP_022258540.1">
    <property type="nucleotide sequence ID" value="XM_022402832.1"/>
</dbReference>
<reference evidence="14" key="1">
    <citation type="submission" date="2025-08" db="UniProtKB">
        <authorList>
            <consortium name="RefSeq"/>
        </authorList>
    </citation>
    <scope>IDENTIFICATION</scope>
    <source>
        <tissue evidence="14">Muscle</tissue>
    </source>
</reference>
<dbReference type="PANTHER" id="PTHR11690:SF248">
    <property type="entry name" value="PICKPOCKET 17, ISOFORM A"/>
    <property type="match status" value="1"/>
</dbReference>
<keyword evidence="6" id="KW-1133">Transmembrane helix</keyword>
<evidence type="ECO:0000256" key="3">
    <source>
        <dbReference type="ARBA" id="ARBA00022448"/>
    </source>
</evidence>
<keyword evidence="9" id="KW-0472">Membrane</keyword>
<keyword evidence="4 12" id="KW-0894">Sodium channel</keyword>
<comment type="similarity">
    <text evidence="2 12">Belongs to the amiloride-sensitive sodium channel (TC 1.A.6) family.</text>
</comment>